<dbReference type="InterPro" id="IPR023365">
    <property type="entry name" value="Sortase_dom-sf"/>
</dbReference>
<dbReference type="Gene3D" id="2.40.260.10">
    <property type="entry name" value="Sortase"/>
    <property type="match status" value="1"/>
</dbReference>
<dbReference type="OrthoDB" id="5242879at2"/>
<feature type="active site" description="Acyl-thioester intermediate" evidence="2">
    <location>
        <position position="241"/>
    </location>
</feature>
<accession>A0A3A5MN91</accession>
<dbReference type="NCBIfam" id="NF033747">
    <property type="entry name" value="class_E_sortase"/>
    <property type="match status" value="1"/>
</dbReference>
<keyword evidence="4" id="KW-0812">Transmembrane</keyword>
<gene>
    <name evidence="5" type="ORF">D6T64_16485</name>
</gene>
<evidence type="ECO:0000313" key="5">
    <source>
        <dbReference type="EMBL" id="RJT87034.1"/>
    </source>
</evidence>
<dbReference type="InterPro" id="IPR005754">
    <property type="entry name" value="Sortase"/>
</dbReference>
<dbReference type="SUPFAM" id="SSF63817">
    <property type="entry name" value="Sortase"/>
    <property type="match status" value="1"/>
</dbReference>
<evidence type="ECO:0000256" key="2">
    <source>
        <dbReference type="PIRSR" id="PIRSR605754-1"/>
    </source>
</evidence>
<proteinExistence type="predicted"/>
<dbReference type="CDD" id="cd05830">
    <property type="entry name" value="Sortase_E"/>
    <property type="match status" value="1"/>
</dbReference>
<feature type="transmembrane region" description="Helical" evidence="4">
    <location>
        <begin position="27"/>
        <end position="55"/>
    </location>
</feature>
<keyword evidence="4" id="KW-0472">Membrane</keyword>
<dbReference type="Proteomes" id="UP000272015">
    <property type="component" value="Unassembled WGS sequence"/>
</dbReference>
<feature type="compositionally biased region" description="Low complexity" evidence="3">
    <location>
        <begin position="1"/>
        <end position="11"/>
    </location>
</feature>
<dbReference type="EMBL" id="QZVS01000092">
    <property type="protein sequence ID" value="RJT87034.1"/>
    <property type="molecule type" value="Genomic_DNA"/>
</dbReference>
<comment type="caution">
    <text evidence="5">The sequence shown here is derived from an EMBL/GenBank/DDBJ whole genome shotgun (WGS) entry which is preliminary data.</text>
</comment>
<evidence type="ECO:0000256" key="3">
    <source>
        <dbReference type="SAM" id="MobiDB-lite"/>
    </source>
</evidence>
<evidence type="ECO:0000256" key="1">
    <source>
        <dbReference type="ARBA" id="ARBA00022801"/>
    </source>
</evidence>
<dbReference type="InterPro" id="IPR042003">
    <property type="entry name" value="Sortase_E"/>
</dbReference>
<feature type="region of interest" description="Disordered" evidence="3">
    <location>
        <begin position="87"/>
        <end position="107"/>
    </location>
</feature>
<evidence type="ECO:0000256" key="4">
    <source>
        <dbReference type="SAM" id="Phobius"/>
    </source>
</evidence>
<keyword evidence="4" id="KW-1133">Transmembrane helix</keyword>
<dbReference type="GO" id="GO:0016787">
    <property type="term" value="F:hydrolase activity"/>
    <property type="evidence" value="ECO:0007669"/>
    <property type="project" value="UniProtKB-KW"/>
</dbReference>
<reference evidence="5 6" key="1">
    <citation type="submission" date="2018-09" db="EMBL/GenBank/DDBJ databases">
        <title>Novel species of Cryobacterium.</title>
        <authorList>
            <person name="Liu Q."/>
            <person name="Xin Y.-H."/>
        </authorList>
    </citation>
    <scope>NUCLEOTIDE SEQUENCE [LARGE SCALE GENOMIC DNA]</scope>
    <source>
        <strain evidence="5 6">Hh39</strain>
    </source>
</reference>
<feature type="active site" description="Proton donor/acceptor" evidence="2">
    <location>
        <position position="173"/>
    </location>
</feature>
<dbReference type="InterPro" id="IPR053465">
    <property type="entry name" value="Sortase_Class_E"/>
</dbReference>
<dbReference type="AlphaFoldDB" id="A0A3A5MN91"/>
<evidence type="ECO:0000313" key="6">
    <source>
        <dbReference type="Proteomes" id="UP000272015"/>
    </source>
</evidence>
<name>A0A3A5MN91_9MICO</name>
<dbReference type="Pfam" id="PF04203">
    <property type="entry name" value="Sortase"/>
    <property type="match status" value="1"/>
</dbReference>
<dbReference type="RefSeq" id="WP_119975775.1">
    <property type="nucleotide sequence ID" value="NZ_JBHSQA010000010.1"/>
</dbReference>
<keyword evidence="1" id="KW-0378">Hydrolase</keyword>
<organism evidence="5 6">
    <name type="scientific">Cryobacterium melibiosiphilum</name>
    <dbReference type="NCBI Taxonomy" id="995039"/>
    <lineage>
        <taxon>Bacteria</taxon>
        <taxon>Bacillati</taxon>
        <taxon>Actinomycetota</taxon>
        <taxon>Actinomycetes</taxon>
        <taxon>Micrococcales</taxon>
        <taxon>Microbacteriaceae</taxon>
        <taxon>Cryobacterium</taxon>
    </lineage>
</organism>
<protein>
    <submittedName>
        <fullName evidence="5">Class E sortase</fullName>
    </submittedName>
</protein>
<sequence length="281" mass="30043">MTDPAETSAPSRRAERRTRTSRRVRPGLSVIGVLGELLITAGVLVMLFLGWQLWWNDAIMANEQSDAASEISQDWIEQDRLAQAELEASATAEPEETAETPGATDYGDPIVAAAPGNATAFAVLYVPRFGAEYHRTVAEGTGHDVLNSTRLGIGHYPDTQMPGEVGNFAVAAHRSAYGGGMHLINELQLGDAIYVQTADGYYTYRYRDMEYVDPSVVGVIAPVPNAPDAAAVDRIITLTSCNPLYSTAERIIAYGVFESWQPTSAGAPADLAPIIAAQAAG</sequence>
<feature type="region of interest" description="Disordered" evidence="3">
    <location>
        <begin position="1"/>
        <end position="21"/>
    </location>
</feature>
<keyword evidence="6" id="KW-1185">Reference proteome</keyword>